<dbReference type="InterPro" id="IPR050172">
    <property type="entry name" value="SsuD_RutA_monooxygenase"/>
</dbReference>
<keyword evidence="7" id="KW-1185">Reference proteome</keyword>
<dbReference type="Proteomes" id="UP001501231">
    <property type="component" value="Unassembled WGS sequence"/>
</dbReference>
<comment type="caution">
    <text evidence="6">The sequence shown here is derived from an EMBL/GenBank/DDBJ whole genome shotgun (WGS) entry which is preliminary data.</text>
</comment>
<protein>
    <submittedName>
        <fullName evidence="6">LLM class F420-dependent oxidoreductase</fullName>
    </submittedName>
</protein>
<dbReference type="RefSeq" id="WP_344588771.1">
    <property type="nucleotide sequence ID" value="NZ_BAAARW010000008.1"/>
</dbReference>
<evidence type="ECO:0000259" key="5">
    <source>
        <dbReference type="Pfam" id="PF00296"/>
    </source>
</evidence>
<evidence type="ECO:0000313" key="7">
    <source>
        <dbReference type="Proteomes" id="UP001501231"/>
    </source>
</evidence>
<evidence type="ECO:0000256" key="4">
    <source>
        <dbReference type="ARBA" id="ARBA00023033"/>
    </source>
</evidence>
<evidence type="ECO:0000256" key="1">
    <source>
        <dbReference type="ARBA" id="ARBA00022630"/>
    </source>
</evidence>
<evidence type="ECO:0000256" key="3">
    <source>
        <dbReference type="ARBA" id="ARBA00023002"/>
    </source>
</evidence>
<dbReference type="NCBIfam" id="TIGR03621">
    <property type="entry name" value="F420_MSMEG_2516"/>
    <property type="match status" value="1"/>
</dbReference>
<gene>
    <name evidence="6" type="ORF">GCM10010191_23350</name>
</gene>
<accession>A0ABN3ITD9</accession>
<proteinExistence type="predicted"/>
<dbReference type="SUPFAM" id="SSF51679">
    <property type="entry name" value="Bacterial luciferase-like"/>
    <property type="match status" value="1"/>
</dbReference>
<keyword evidence="2" id="KW-0288">FMN</keyword>
<keyword evidence="3" id="KW-0560">Oxidoreductase</keyword>
<dbReference type="InterPro" id="IPR011251">
    <property type="entry name" value="Luciferase-like_dom"/>
</dbReference>
<dbReference type="InterPro" id="IPR019923">
    <property type="entry name" value="Lucif-like_OxRdtase_MSMEG_2516"/>
</dbReference>
<dbReference type="Gene3D" id="3.20.20.30">
    <property type="entry name" value="Luciferase-like domain"/>
    <property type="match status" value="1"/>
</dbReference>
<dbReference type="Pfam" id="PF00296">
    <property type="entry name" value="Bac_luciferase"/>
    <property type="match status" value="1"/>
</dbReference>
<dbReference type="InterPro" id="IPR036661">
    <property type="entry name" value="Luciferase-like_sf"/>
</dbReference>
<evidence type="ECO:0000313" key="6">
    <source>
        <dbReference type="EMBL" id="GAA2413004.1"/>
    </source>
</evidence>
<organism evidence="6 7">
    <name type="scientific">Actinomadura vinacea</name>
    <dbReference type="NCBI Taxonomy" id="115336"/>
    <lineage>
        <taxon>Bacteria</taxon>
        <taxon>Bacillati</taxon>
        <taxon>Actinomycetota</taxon>
        <taxon>Actinomycetes</taxon>
        <taxon>Streptosporangiales</taxon>
        <taxon>Thermomonosporaceae</taxon>
        <taxon>Actinomadura</taxon>
    </lineage>
</organism>
<dbReference type="PANTHER" id="PTHR42847:SF4">
    <property type="entry name" value="ALKANESULFONATE MONOOXYGENASE-RELATED"/>
    <property type="match status" value="1"/>
</dbReference>
<keyword evidence="1" id="KW-0285">Flavoprotein</keyword>
<sequence>MSAEDDAGNGRPFRFGVVGESARTMEQLTALAVRAEELGYSTLTLRDHFVTEPFGDQLAPMIALTAAALATRTLRVGTLVLANDHRHPVVLAKEAATLDHVSGGRFELGIGAGWLREEYGRAGIPFDAPGVRVGRLEESLRVLKNLLGGGTATFTGEHYQVRDLTVFPRPAQAPPLLVGAGSRRMLRIAGRHADIAGVLPRALPDGTISAEISERMPDTIARKVAHVREAAHEAGRDGVELSMLVSPTFGPDLRAAAARVAVLRGWGTSSTDLVLEMPSQFVGPPEHIAEQMAARRDRYGFTYYLVSDRDMEAFAPVVGLLAGRPAGRVSRPVPRS</sequence>
<feature type="domain" description="Luciferase-like" evidence="5">
    <location>
        <begin position="20"/>
        <end position="281"/>
    </location>
</feature>
<dbReference type="PANTHER" id="PTHR42847">
    <property type="entry name" value="ALKANESULFONATE MONOOXYGENASE"/>
    <property type="match status" value="1"/>
</dbReference>
<name>A0ABN3ITD9_9ACTN</name>
<keyword evidence="4" id="KW-0503">Monooxygenase</keyword>
<dbReference type="EMBL" id="BAAARW010000008">
    <property type="protein sequence ID" value="GAA2413004.1"/>
    <property type="molecule type" value="Genomic_DNA"/>
</dbReference>
<evidence type="ECO:0000256" key="2">
    <source>
        <dbReference type="ARBA" id="ARBA00022643"/>
    </source>
</evidence>
<reference evidence="6 7" key="1">
    <citation type="journal article" date="2019" name="Int. J. Syst. Evol. Microbiol.">
        <title>The Global Catalogue of Microorganisms (GCM) 10K type strain sequencing project: providing services to taxonomists for standard genome sequencing and annotation.</title>
        <authorList>
            <consortium name="The Broad Institute Genomics Platform"/>
            <consortium name="The Broad Institute Genome Sequencing Center for Infectious Disease"/>
            <person name="Wu L."/>
            <person name="Ma J."/>
        </authorList>
    </citation>
    <scope>NUCLEOTIDE SEQUENCE [LARGE SCALE GENOMIC DNA]</scope>
    <source>
        <strain evidence="6 7">JCM 3325</strain>
    </source>
</reference>